<accession>A0A395N480</accession>
<evidence type="ECO:0000256" key="3">
    <source>
        <dbReference type="PIRSR" id="PIRSR606689-1"/>
    </source>
</evidence>
<dbReference type="InterPro" id="IPR051995">
    <property type="entry name" value="Ciliary_GTPase"/>
</dbReference>
<dbReference type="Gene3D" id="3.40.50.300">
    <property type="entry name" value="P-loop containing nucleotide triphosphate hydrolases"/>
    <property type="match status" value="1"/>
</dbReference>
<organism evidence="5 6">
    <name type="scientific">Fusarium flagelliforme</name>
    <dbReference type="NCBI Taxonomy" id="2675880"/>
    <lineage>
        <taxon>Eukaryota</taxon>
        <taxon>Fungi</taxon>
        <taxon>Dikarya</taxon>
        <taxon>Ascomycota</taxon>
        <taxon>Pezizomycotina</taxon>
        <taxon>Sordariomycetes</taxon>
        <taxon>Hypocreomycetidae</taxon>
        <taxon>Hypocreales</taxon>
        <taxon>Nectriaceae</taxon>
        <taxon>Fusarium</taxon>
        <taxon>Fusarium incarnatum-equiseti species complex</taxon>
    </lineage>
</organism>
<dbReference type="SMART" id="SM00178">
    <property type="entry name" value="SAR"/>
    <property type="match status" value="1"/>
</dbReference>
<dbReference type="PRINTS" id="PR00328">
    <property type="entry name" value="SAR1GTPBP"/>
</dbReference>
<dbReference type="PANTHER" id="PTHR46090">
    <property type="entry name" value="ADP-RIBOSYLATION FACTOR-LIKE PROTEIN 13B"/>
    <property type="match status" value="1"/>
</dbReference>
<gene>
    <name evidence="5" type="ORF">FIE12Z_781</name>
</gene>
<dbReference type="Pfam" id="PF00025">
    <property type="entry name" value="Arf"/>
    <property type="match status" value="1"/>
</dbReference>
<dbReference type="PROSITE" id="PS51417">
    <property type="entry name" value="ARF"/>
    <property type="match status" value="1"/>
</dbReference>
<keyword evidence="6" id="KW-1185">Reference proteome</keyword>
<protein>
    <submittedName>
        <fullName evidence="5">Putative ADP-ribosylation factor</fullName>
    </submittedName>
</protein>
<dbReference type="Proteomes" id="UP000265631">
    <property type="component" value="Unassembled WGS sequence"/>
</dbReference>
<evidence type="ECO:0000256" key="2">
    <source>
        <dbReference type="ARBA" id="ARBA00023134"/>
    </source>
</evidence>
<dbReference type="EMBL" id="PXXK01000013">
    <property type="protein sequence ID" value="RFN54934.1"/>
    <property type="molecule type" value="Genomic_DNA"/>
</dbReference>
<dbReference type="GO" id="GO:0046872">
    <property type="term" value="F:metal ion binding"/>
    <property type="evidence" value="ECO:0007669"/>
    <property type="project" value="UniProtKB-KW"/>
</dbReference>
<evidence type="ECO:0000256" key="4">
    <source>
        <dbReference type="PIRSR" id="PIRSR606689-2"/>
    </source>
</evidence>
<dbReference type="GO" id="GO:0003924">
    <property type="term" value="F:GTPase activity"/>
    <property type="evidence" value="ECO:0007669"/>
    <property type="project" value="InterPro"/>
</dbReference>
<evidence type="ECO:0000313" key="6">
    <source>
        <dbReference type="Proteomes" id="UP000265631"/>
    </source>
</evidence>
<feature type="binding site" evidence="3">
    <location>
        <begin position="122"/>
        <end position="125"/>
    </location>
    <ligand>
        <name>GTP</name>
        <dbReference type="ChEBI" id="CHEBI:37565"/>
    </ligand>
</feature>
<dbReference type="InterPro" id="IPR027417">
    <property type="entry name" value="P-loop_NTPase"/>
</dbReference>
<dbReference type="PANTHER" id="PTHR46090:SF2">
    <property type="entry name" value="ADP-RIBOSYLATION FACTOR-LIKE PROTEIN 13B"/>
    <property type="match status" value="1"/>
</dbReference>
<evidence type="ECO:0000313" key="5">
    <source>
        <dbReference type="EMBL" id="RFN54934.1"/>
    </source>
</evidence>
<keyword evidence="1 3" id="KW-0547">Nucleotide-binding</keyword>
<name>A0A395N480_9HYPO</name>
<dbReference type="STRING" id="2594813.A0A395N480"/>
<comment type="caution">
    <text evidence="5">The sequence shown here is derived from an EMBL/GenBank/DDBJ whole genome shotgun (WGS) entry which is preliminary data.</text>
</comment>
<sequence length="198" mass="22653">MGATISQLWTPPTIAVGVVSIPSAGKTAIVRKLSGNQDPIPPLNETVNNTIFTVKGQEYNVLDYSSDRRIRGVWRKLLFQMRAIIFVIDSADRENMDDARDALWEVLYEEQLEPRPILILANKQDDAKAISVSELIKYLKIEEDLAKTRKCVCILLQLIDRAFSDHYEQRIMPSSAFDDKSLEEGLEWLREIVRTNPY</sequence>
<dbReference type="AlphaFoldDB" id="A0A395N480"/>
<dbReference type="InterPro" id="IPR006689">
    <property type="entry name" value="Small_GTPase_ARF/SAR"/>
</dbReference>
<feature type="binding site" evidence="4">
    <location>
        <position position="27"/>
    </location>
    <ligand>
        <name>Mg(2+)</name>
        <dbReference type="ChEBI" id="CHEBI:18420"/>
    </ligand>
</feature>
<dbReference type="SMART" id="SM00177">
    <property type="entry name" value="ARF"/>
    <property type="match status" value="1"/>
</dbReference>
<evidence type="ECO:0000256" key="1">
    <source>
        <dbReference type="ARBA" id="ARBA00022741"/>
    </source>
</evidence>
<proteinExistence type="predicted"/>
<dbReference type="GO" id="GO:0005525">
    <property type="term" value="F:GTP binding"/>
    <property type="evidence" value="ECO:0007669"/>
    <property type="project" value="UniProtKB-KW"/>
</dbReference>
<keyword evidence="4" id="KW-0460">Magnesium</keyword>
<reference evidence="5 6" key="1">
    <citation type="journal article" date="2018" name="PLoS Pathog.">
        <title>Evolution of structural diversity of trichothecenes, a family of toxins produced by plant pathogenic and entomopathogenic fungi.</title>
        <authorList>
            <person name="Proctor R.H."/>
            <person name="McCormick S.P."/>
            <person name="Kim H.S."/>
            <person name="Cardoza R.E."/>
            <person name="Stanley A.M."/>
            <person name="Lindo L."/>
            <person name="Kelly A."/>
            <person name="Brown D.W."/>
            <person name="Lee T."/>
            <person name="Vaughan M.M."/>
            <person name="Alexander N.J."/>
            <person name="Busman M."/>
            <person name="Gutierrez S."/>
        </authorList>
    </citation>
    <scope>NUCLEOTIDE SEQUENCE [LARGE SCALE GENOMIC DNA]</scope>
    <source>
        <strain evidence="5 6">NRRL 13405</strain>
    </source>
</reference>
<dbReference type="SUPFAM" id="SSF52540">
    <property type="entry name" value="P-loop containing nucleoside triphosphate hydrolases"/>
    <property type="match status" value="1"/>
</dbReference>
<keyword evidence="4" id="KW-0479">Metal-binding</keyword>
<keyword evidence="2 3" id="KW-0342">GTP-binding</keyword>